<dbReference type="InterPro" id="IPR014730">
    <property type="entry name" value="ETF_a/b_N"/>
</dbReference>
<dbReference type="InterPro" id="IPR029035">
    <property type="entry name" value="DHS-like_NAD/FAD-binding_dom"/>
</dbReference>
<comment type="cofactor">
    <cofactor evidence="3">
        <name>FAD</name>
        <dbReference type="ChEBI" id="CHEBI:57692"/>
    </cofactor>
    <text evidence="3">Binds 1 FAD per dimer.</text>
</comment>
<dbReference type="Gene3D" id="3.40.50.620">
    <property type="entry name" value="HUPs"/>
    <property type="match status" value="1"/>
</dbReference>
<evidence type="ECO:0000256" key="1">
    <source>
        <dbReference type="ARBA" id="ARBA00005817"/>
    </source>
</evidence>
<evidence type="ECO:0000313" key="6">
    <source>
        <dbReference type="Proteomes" id="UP000215086"/>
    </source>
</evidence>
<name>A0A286RDU5_9BACT</name>
<dbReference type="GO" id="GO:0009055">
    <property type="term" value="F:electron transfer activity"/>
    <property type="evidence" value="ECO:0007669"/>
    <property type="project" value="InterPro"/>
</dbReference>
<dbReference type="OrthoDB" id="9770286at2"/>
<keyword evidence="2" id="KW-0813">Transport</keyword>
<feature type="binding site" evidence="3">
    <location>
        <position position="290"/>
    </location>
    <ligand>
        <name>FAD</name>
        <dbReference type="ChEBI" id="CHEBI:57692"/>
    </ligand>
</feature>
<feature type="domain" description="Electron transfer flavoprotein alpha/beta-subunit N-terminal" evidence="4">
    <location>
        <begin position="5"/>
        <end position="187"/>
    </location>
</feature>
<dbReference type="AlphaFoldDB" id="A0A286RDU5"/>
<reference evidence="5 6" key="1">
    <citation type="journal article" name="Front. Microbiol.">
        <title>Sugar Metabolism of the First Thermophilic Planctomycete Thermogutta terrifontis: Comparative Genomic and Transcriptomic Approaches.</title>
        <authorList>
            <person name="Elcheninov A.G."/>
            <person name="Menzel P."/>
            <person name="Gudbergsdottir S.R."/>
            <person name="Slesarev A.I."/>
            <person name="Kadnikov V.V."/>
            <person name="Krogh A."/>
            <person name="Bonch-Osmolovskaya E.A."/>
            <person name="Peng X."/>
            <person name="Kublanov I.V."/>
        </authorList>
    </citation>
    <scope>NUCLEOTIDE SEQUENCE [LARGE SCALE GENOMIC DNA]</scope>
    <source>
        <strain evidence="5 6">R1</strain>
    </source>
</reference>
<feature type="binding site" evidence="3">
    <location>
        <begin position="269"/>
        <end position="276"/>
    </location>
    <ligand>
        <name>FAD</name>
        <dbReference type="ChEBI" id="CHEBI:57692"/>
    </ligand>
</feature>
<dbReference type="Pfam" id="PF01012">
    <property type="entry name" value="ETF"/>
    <property type="match status" value="1"/>
</dbReference>
<keyword evidence="3" id="KW-0285">Flavoprotein</keyword>
<dbReference type="InterPro" id="IPR014731">
    <property type="entry name" value="ETF_asu_C"/>
</dbReference>
<dbReference type="PANTHER" id="PTHR43153">
    <property type="entry name" value="ELECTRON TRANSFER FLAVOPROTEIN ALPHA"/>
    <property type="match status" value="1"/>
</dbReference>
<proteinExistence type="inferred from homology"/>
<dbReference type="Proteomes" id="UP000215086">
    <property type="component" value="Chromosome"/>
</dbReference>
<feature type="binding site" evidence="3">
    <location>
        <position position="213"/>
    </location>
    <ligand>
        <name>FAD</name>
        <dbReference type="ChEBI" id="CHEBI:57692"/>
    </ligand>
</feature>
<sequence>MSRRIAVPVEAYQGKITDLTRECLIAARLLAGDQDEVVAYMFGEIPAEGNSVLQLADRIITFEDGQVGQPVALAQAKLLCSKLDRAEVELVLVGSSSWGLDLGPLMAAYWGVPLVANCQWLERRENSLWATCRICAGKLMVDVEVEARPAVVLLLPGSFLRKEVAPRNKQPVIERETVAPEEWDDRVRFQRWIEPQREDVDITQAEILVAVGRGIERRENLEVAEELAEVLGGVVCGSRPVVDQGWLPPTRQVGKSGMIVKPKLYLALGISGAPEHVEGMKDADLIVAINRDEQAPIFHVADYGIAADLFDVVPALKEALIARRQET</sequence>
<comment type="similarity">
    <text evidence="1">Belongs to the ETF alpha-subunit/FixB family.</text>
</comment>
<feature type="binding site" evidence="3">
    <location>
        <begin position="252"/>
        <end position="256"/>
    </location>
    <ligand>
        <name>FAD</name>
        <dbReference type="ChEBI" id="CHEBI:57692"/>
    </ligand>
</feature>
<dbReference type="KEGG" id="ttf:THTE_1528"/>
<dbReference type="GO" id="GO:0050660">
    <property type="term" value="F:flavin adenine dinucleotide binding"/>
    <property type="evidence" value="ECO:0007669"/>
    <property type="project" value="InterPro"/>
</dbReference>
<organism evidence="5 6">
    <name type="scientific">Thermogutta terrifontis</name>
    <dbReference type="NCBI Taxonomy" id="1331910"/>
    <lineage>
        <taxon>Bacteria</taxon>
        <taxon>Pseudomonadati</taxon>
        <taxon>Planctomycetota</taxon>
        <taxon>Planctomycetia</taxon>
        <taxon>Pirellulales</taxon>
        <taxon>Thermoguttaceae</taxon>
        <taxon>Thermogutta</taxon>
    </lineage>
</organism>
<protein>
    <submittedName>
        <fullName evidence="5">Electron transfer flavoprotein, alpha subunit</fullName>
    </submittedName>
</protein>
<dbReference type="InterPro" id="IPR001308">
    <property type="entry name" value="ETF_a/FixB"/>
</dbReference>
<evidence type="ECO:0000256" key="3">
    <source>
        <dbReference type="PIRSR" id="PIRSR000089-1"/>
    </source>
</evidence>
<dbReference type="PANTHER" id="PTHR43153:SF1">
    <property type="entry name" value="ELECTRON TRANSFER FLAVOPROTEIN SUBUNIT ALPHA, MITOCHONDRIAL"/>
    <property type="match status" value="1"/>
</dbReference>
<dbReference type="InterPro" id="IPR014729">
    <property type="entry name" value="Rossmann-like_a/b/a_fold"/>
</dbReference>
<evidence type="ECO:0000313" key="5">
    <source>
        <dbReference type="EMBL" id="ASV74130.1"/>
    </source>
</evidence>
<keyword evidence="3" id="KW-0274">FAD</keyword>
<dbReference type="PIRSF" id="PIRSF000089">
    <property type="entry name" value="Electra_flavoP_a"/>
    <property type="match status" value="1"/>
</dbReference>
<evidence type="ECO:0000259" key="4">
    <source>
        <dbReference type="SMART" id="SM00893"/>
    </source>
</evidence>
<dbReference type="GO" id="GO:0033539">
    <property type="term" value="P:fatty acid beta-oxidation using acyl-CoA dehydrogenase"/>
    <property type="evidence" value="ECO:0007669"/>
    <property type="project" value="TreeGrafter"/>
</dbReference>
<evidence type="ECO:0000256" key="2">
    <source>
        <dbReference type="ARBA" id="ARBA00022982"/>
    </source>
</evidence>
<dbReference type="EMBL" id="CP018477">
    <property type="protein sequence ID" value="ASV74130.1"/>
    <property type="molecule type" value="Genomic_DNA"/>
</dbReference>
<keyword evidence="2" id="KW-0249">Electron transport</keyword>
<feature type="binding site" evidence="3">
    <location>
        <begin position="238"/>
        <end position="239"/>
    </location>
    <ligand>
        <name>FAD</name>
        <dbReference type="ChEBI" id="CHEBI:57692"/>
    </ligand>
</feature>
<accession>A0A286RDU5</accession>
<dbReference type="Pfam" id="PF00766">
    <property type="entry name" value="ETF_alpha"/>
    <property type="match status" value="1"/>
</dbReference>
<dbReference type="SUPFAM" id="SSF52402">
    <property type="entry name" value="Adenine nucleotide alpha hydrolases-like"/>
    <property type="match status" value="1"/>
</dbReference>
<dbReference type="SUPFAM" id="SSF52467">
    <property type="entry name" value="DHS-like NAD/FAD-binding domain"/>
    <property type="match status" value="1"/>
</dbReference>
<dbReference type="RefSeq" id="WP_095414540.1">
    <property type="nucleotide sequence ID" value="NZ_CP018477.1"/>
</dbReference>
<dbReference type="Gene3D" id="3.40.50.1220">
    <property type="entry name" value="TPP-binding domain"/>
    <property type="match status" value="1"/>
</dbReference>
<dbReference type="SMART" id="SM00893">
    <property type="entry name" value="ETF"/>
    <property type="match status" value="1"/>
</dbReference>
<keyword evidence="6" id="KW-1185">Reference proteome</keyword>
<gene>
    <name evidence="5" type="ORF">THTE_1528</name>
</gene>